<protein>
    <submittedName>
        <fullName evidence="3">Chemotaxis protein CheX</fullName>
    </submittedName>
</protein>
<dbReference type="InterPro" id="IPR028051">
    <property type="entry name" value="CheX-like_dom"/>
</dbReference>
<dbReference type="InterPro" id="IPR038756">
    <property type="entry name" value="CheX-like"/>
</dbReference>
<name>A0A7I8DH59_9FIRM</name>
<sequence length="153" mass="16100">MDVNHINPFISAFASVIPQLGFQTVNKGGLSVKGKELQSSGVIIIVGIVGAIRGSVVYTMDTENAKKVASCMMMGMPVNELDDMAQSALGELTNMLTANAATHFAGLGISIDISTPTVMHGNNMSLKMGTGQVLCIQLFADDIPIEVNISIEN</sequence>
<dbReference type="AlphaFoldDB" id="A0A7I8DH59"/>
<evidence type="ECO:0000256" key="1">
    <source>
        <dbReference type="ARBA" id="ARBA00022500"/>
    </source>
</evidence>
<dbReference type="PANTHER" id="PTHR39452:SF1">
    <property type="entry name" value="CHEY-P PHOSPHATASE CHEX"/>
    <property type="match status" value="1"/>
</dbReference>
<dbReference type="SUPFAM" id="SSF103039">
    <property type="entry name" value="CheC-like"/>
    <property type="match status" value="1"/>
</dbReference>
<feature type="domain" description="Chemotaxis phosphatase CheX-like" evidence="2">
    <location>
        <begin position="42"/>
        <end position="136"/>
    </location>
</feature>
<dbReference type="Pfam" id="PF13690">
    <property type="entry name" value="CheX"/>
    <property type="match status" value="1"/>
</dbReference>
<dbReference type="KEGG" id="acht:bsdcttw_07410"/>
<dbReference type="Proteomes" id="UP000515703">
    <property type="component" value="Chromosome"/>
</dbReference>
<accession>A0A7I8DH59</accession>
<evidence type="ECO:0000313" key="4">
    <source>
        <dbReference type="Proteomes" id="UP000515703"/>
    </source>
</evidence>
<evidence type="ECO:0000313" key="3">
    <source>
        <dbReference type="EMBL" id="BCJ97700.1"/>
    </source>
</evidence>
<dbReference type="GO" id="GO:0006935">
    <property type="term" value="P:chemotaxis"/>
    <property type="evidence" value="ECO:0007669"/>
    <property type="project" value="UniProtKB-KW"/>
</dbReference>
<dbReference type="PANTHER" id="PTHR39452">
    <property type="entry name" value="CHEY-P PHOSPHATASE CHEX"/>
    <property type="match status" value="1"/>
</dbReference>
<evidence type="ECO:0000259" key="2">
    <source>
        <dbReference type="Pfam" id="PF13690"/>
    </source>
</evidence>
<dbReference type="InterPro" id="IPR028976">
    <property type="entry name" value="CheC-like_sf"/>
</dbReference>
<dbReference type="RefSeq" id="WP_185258101.1">
    <property type="nucleotide sequence ID" value="NZ_AP023368.1"/>
</dbReference>
<keyword evidence="4" id="KW-1185">Reference proteome</keyword>
<organism evidence="3 4">
    <name type="scientific">Anaerocolumna chitinilytica</name>
    <dbReference type="NCBI Taxonomy" id="1727145"/>
    <lineage>
        <taxon>Bacteria</taxon>
        <taxon>Bacillati</taxon>
        <taxon>Bacillota</taxon>
        <taxon>Clostridia</taxon>
        <taxon>Lachnospirales</taxon>
        <taxon>Lachnospiraceae</taxon>
        <taxon>Anaerocolumna</taxon>
    </lineage>
</organism>
<reference evidence="3 4" key="1">
    <citation type="submission" date="2020-08" db="EMBL/GenBank/DDBJ databases">
        <title>Draft genome sequencing of an Anaerocolumna strain isolated from anoxic soil subjected to BSD treatment.</title>
        <authorList>
            <person name="Uek A."/>
            <person name="Tonouchi A."/>
        </authorList>
    </citation>
    <scope>NUCLEOTIDE SEQUENCE [LARGE SCALE GENOMIC DNA]</scope>
    <source>
        <strain evidence="3 4">CTTW</strain>
    </source>
</reference>
<dbReference type="CDD" id="cd17906">
    <property type="entry name" value="CheX"/>
    <property type="match status" value="1"/>
</dbReference>
<dbReference type="Gene3D" id="3.40.1550.10">
    <property type="entry name" value="CheC-like"/>
    <property type="match status" value="1"/>
</dbReference>
<proteinExistence type="predicted"/>
<dbReference type="EMBL" id="AP023368">
    <property type="protein sequence ID" value="BCJ97700.1"/>
    <property type="molecule type" value="Genomic_DNA"/>
</dbReference>
<reference evidence="3 4" key="2">
    <citation type="submission" date="2020-08" db="EMBL/GenBank/DDBJ databases">
        <authorList>
            <person name="Ueki A."/>
            <person name="Tonouchi A."/>
        </authorList>
    </citation>
    <scope>NUCLEOTIDE SEQUENCE [LARGE SCALE GENOMIC DNA]</scope>
    <source>
        <strain evidence="3 4">CTTW</strain>
    </source>
</reference>
<keyword evidence="1" id="KW-0145">Chemotaxis</keyword>
<gene>
    <name evidence="3" type="ORF">bsdcttw_07410</name>
</gene>